<sequence>MAASLPRILHSHFNFGKEAKVAGTSSGADKWILARPTSRLLSDGCWVGSSRGSPSHGGSGPAYLPVLERWQLGREQAWFSFLRWIGAGLPWWIGPGLPPSA</sequence>
<evidence type="ECO:0000313" key="2">
    <source>
        <dbReference type="Proteomes" id="UP000028990"/>
    </source>
</evidence>
<reference evidence="1 2" key="1">
    <citation type="submission" date="2013-11" db="EMBL/GenBank/DDBJ databases">
        <title>The Damaraland mole rat (Fukomys damarensis) genome and evolution of African mole rats.</title>
        <authorList>
            <person name="Gladyshev V.N."/>
            <person name="Fang X."/>
        </authorList>
    </citation>
    <scope>NUCLEOTIDE SEQUENCE [LARGE SCALE GENOMIC DNA]</scope>
    <source>
        <tissue evidence="1">Liver</tissue>
    </source>
</reference>
<keyword evidence="2" id="KW-1185">Reference proteome</keyword>
<accession>A0A091CT58</accession>
<protein>
    <submittedName>
        <fullName evidence="1">Uncharacterized protein</fullName>
    </submittedName>
</protein>
<dbReference type="EMBL" id="KN124001">
    <property type="protein sequence ID" value="KFO22574.1"/>
    <property type="molecule type" value="Genomic_DNA"/>
</dbReference>
<organism evidence="1 2">
    <name type="scientific">Fukomys damarensis</name>
    <name type="common">Damaraland mole rat</name>
    <name type="synonym">Cryptomys damarensis</name>
    <dbReference type="NCBI Taxonomy" id="885580"/>
    <lineage>
        <taxon>Eukaryota</taxon>
        <taxon>Metazoa</taxon>
        <taxon>Chordata</taxon>
        <taxon>Craniata</taxon>
        <taxon>Vertebrata</taxon>
        <taxon>Euteleostomi</taxon>
        <taxon>Mammalia</taxon>
        <taxon>Eutheria</taxon>
        <taxon>Euarchontoglires</taxon>
        <taxon>Glires</taxon>
        <taxon>Rodentia</taxon>
        <taxon>Hystricomorpha</taxon>
        <taxon>Bathyergidae</taxon>
        <taxon>Fukomys</taxon>
    </lineage>
</organism>
<evidence type="ECO:0000313" key="1">
    <source>
        <dbReference type="EMBL" id="KFO22574.1"/>
    </source>
</evidence>
<proteinExistence type="predicted"/>
<name>A0A091CT58_FUKDA</name>
<dbReference type="Proteomes" id="UP000028990">
    <property type="component" value="Unassembled WGS sequence"/>
</dbReference>
<dbReference type="AlphaFoldDB" id="A0A091CT58"/>
<gene>
    <name evidence="1" type="ORF">H920_16029</name>
</gene>